<reference evidence="2" key="1">
    <citation type="submission" date="2023-05" db="EMBL/GenBank/DDBJ databases">
        <title>Nepenthes gracilis genome sequencing.</title>
        <authorList>
            <person name="Fukushima K."/>
        </authorList>
    </citation>
    <scope>NUCLEOTIDE SEQUENCE</scope>
    <source>
        <strain evidence="2">SING2019-196</strain>
    </source>
</reference>
<name>A0AAD3SNG9_NEPGR</name>
<comment type="caution">
    <text evidence="2">The sequence shown here is derived from an EMBL/GenBank/DDBJ whole genome shotgun (WGS) entry which is preliminary data.</text>
</comment>
<gene>
    <name evidence="2" type="ORF">Nepgr_015786</name>
</gene>
<evidence type="ECO:0000256" key="1">
    <source>
        <dbReference type="SAM" id="MobiDB-lite"/>
    </source>
</evidence>
<feature type="compositionally biased region" description="Basic and acidic residues" evidence="1">
    <location>
        <begin position="1"/>
        <end position="16"/>
    </location>
</feature>
<dbReference type="Proteomes" id="UP001279734">
    <property type="component" value="Unassembled WGS sequence"/>
</dbReference>
<dbReference type="EMBL" id="BSYO01000013">
    <property type="protein sequence ID" value="GMH13945.1"/>
    <property type="molecule type" value="Genomic_DNA"/>
</dbReference>
<evidence type="ECO:0000313" key="2">
    <source>
        <dbReference type="EMBL" id="GMH13945.1"/>
    </source>
</evidence>
<dbReference type="AlphaFoldDB" id="A0AAD3SNG9"/>
<accession>A0AAD3SNG9</accession>
<proteinExistence type="predicted"/>
<evidence type="ECO:0000313" key="3">
    <source>
        <dbReference type="Proteomes" id="UP001279734"/>
    </source>
</evidence>
<sequence length="102" mass="11041">MDDLVLRGKNGARDEIGVPANPNPTIRTRSVIHKPGPVRVDSSGDSHRISLRNLGFHQANNTTPMGTNEVADFVGFYNPIKSPHIPTSNVSHGLKMRGGKAF</sequence>
<keyword evidence="3" id="KW-1185">Reference proteome</keyword>
<organism evidence="2 3">
    <name type="scientific">Nepenthes gracilis</name>
    <name type="common">Slender pitcher plant</name>
    <dbReference type="NCBI Taxonomy" id="150966"/>
    <lineage>
        <taxon>Eukaryota</taxon>
        <taxon>Viridiplantae</taxon>
        <taxon>Streptophyta</taxon>
        <taxon>Embryophyta</taxon>
        <taxon>Tracheophyta</taxon>
        <taxon>Spermatophyta</taxon>
        <taxon>Magnoliopsida</taxon>
        <taxon>eudicotyledons</taxon>
        <taxon>Gunneridae</taxon>
        <taxon>Pentapetalae</taxon>
        <taxon>Caryophyllales</taxon>
        <taxon>Nepenthaceae</taxon>
        <taxon>Nepenthes</taxon>
    </lineage>
</organism>
<protein>
    <submittedName>
        <fullName evidence="2">Uncharacterized protein</fullName>
    </submittedName>
</protein>
<feature type="region of interest" description="Disordered" evidence="1">
    <location>
        <begin position="1"/>
        <end position="30"/>
    </location>
</feature>